<name>A0ABU1IHX2_9BURK</name>
<dbReference type="RefSeq" id="WP_309831407.1">
    <property type="nucleotide sequence ID" value="NZ_JAVIZX010000001.1"/>
</dbReference>
<comment type="caution">
    <text evidence="2">The sequence shown here is derived from an EMBL/GenBank/DDBJ whole genome shotgun (WGS) entry which is preliminary data.</text>
</comment>
<dbReference type="Proteomes" id="UP001267710">
    <property type="component" value="Unassembled WGS sequence"/>
</dbReference>
<feature type="compositionally biased region" description="Basic and acidic residues" evidence="1">
    <location>
        <begin position="1"/>
        <end position="10"/>
    </location>
</feature>
<proteinExistence type="predicted"/>
<evidence type="ECO:0000313" key="3">
    <source>
        <dbReference type="Proteomes" id="UP001267710"/>
    </source>
</evidence>
<keyword evidence="3" id="KW-1185">Reference proteome</keyword>
<gene>
    <name evidence="2" type="ORF">QE399_003877</name>
</gene>
<evidence type="ECO:0000313" key="2">
    <source>
        <dbReference type="EMBL" id="MDR6216188.1"/>
    </source>
</evidence>
<feature type="compositionally biased region" description="Polar residues" evidence="1">
    <location>
        <begin position="11"/>
        <end position="22"/>
    </location>
</feature>
<evidence type="ECO:0000256" key="1">
    <source>
        <dbReference type="SAM" id="MobiDB-lite"/>
    </source>
</evidence>
<dbReference type="EMBL" id="JAVIZX010000001">
    <property type="protein sequence ID" value="MDR6216188.1"/>
    <property type="molecule type" value="Genomic_DNA"/>
</dbReference>
<reference evidence="2 3" key="1">
    <citation type="submission" date="2023-08" db="EMBL/GenBank/DDBJ databases">
        <title>Functional and genomic diversity of the sorghum phyllosphere microbiome.</title>
        <authorList>
            <person name="Shade A."/>
        </authorList>
    </citation>
    <scope>NUCLEOTIDE SEQUENCE [LARGE SCALE GENOMIC DNA]</scope>
    <source>
        <strain evidence="2 3">SORGH_AS_0335</strain>
    </source>
</reference>
<feature type="region of interest" description="Disordered" evidence="1">
    <location>
        <begin position="1"/>
        <end position="29"/>
    </location>
</feature>
<protein>
    <submittedName>
        <fullName evidence="2">Uncharacterized protein</fullName>
    </submittedName>
</protein>
<sequence length="197" mass="22257">MSSKSDRDNRSNQLNPNNSAYASSRAGGYDDEDYGSSSYRFTGTTYHAPETFPIWRRESFILDVLFEDETSAHFVVEAGEEYMSSRTDIDDMLAARLRSMMARVAQDAVAGMGRRVAFVQLRSSDQNADWLHEWDGLKFLKRDLAWASQRTRDLYEAEFAVTAAQLAKSMKALNAHVRATPPERTIIKIDFPLPATA</sequence>
<organism evidence="2 3">
    <name type="scientific">Paracidovorax wautersii</name>
    <dbReference type="NCBI Taxonomy" id="1177982"/>
    <lineage>
        <taxon>Bacteria</taxon>
        <taxon>Pseudomonadati</taxon>
        <taxon>Pseudomonadota</taxon>
        <taxon>Betaproteobacteria</taxon>
        <taxon>Burkholderiales</taxon>
        <taxon>Comamonadaceae</taxon>
        <taxon>Paracidovorax</taxon>
    </lineage>
</organism>
<accession>A0ABU1IHX2</accession>